<dbReference type="RefSeq" id="WP_339980635.1">
    <property type="nucleotide sequence ID" value="NZ_JAQPZS010000005.1"/>
</dbReference>
<dbReference type="PANTHER" id="PTHR12598:SF0">
    <property type="entry name" value="COPPER HOMEOSTASIS PROTEIN CUTC HOMOLOG"/>
    <property type="match status" value="1"/>
</dbReference>
<keyword evidence="4" id="KW-1185">Reference proteome</keyword>
<comment type="caution">
    <text evidence="3">The sequence shown here is derived from an EMBL/GenBank/DDBJ whole genome shotgun (WGS) entry which is preliminary data.</text>
</comment>
<evidence type="ECO:0000313" key="4">
    <source>
        <dbReference type="Proteomes" id="UP001377972"/>
    </source>
</evidence>
<accession>A0ABU8SS58</accession>
<evidence type="ECO:0000256" key="1">
    <source>
        <dbReference type="ARBA" id="ARBA00007768"/>
    </source>
</evidence>
<dbReference type="Gene3D" id="3.20.20.380">
    <property type="entry name" value="Copper homeostasis (CutC) domain"/>
    <property type="match status" value="1"/>
</dbReference>
<dbReference type="SUPFAM" id="SSF110395">
    <property type="entry name" value="CutC-like"/>
    <property type="match status" value="1"/>
</dbReference>
<gene>
    <name evidence="3" type="ORF">PQI24_07545</name>
</gene>
<dbReference type="Pfam" id="PF03932">
    <property type="entry name" value="CutC"/>
    <property type="match status" value="1"/>
</dbReference>
<evidence type="ECO:0000313" key="3">
    <source>
        <dbReference type="EMBL" id="MEJ6495881.1"/>
    </source>
</evidence>
<sequence>MNNGKFLEVCLNEGCLKQLANNISLASNLGAKRFELCSNLHLGGLTPSVNAIDCAVKNLTNSAELVVMIRPEAGNFLVSAECHQVMQKQITMAANAGAHGVVFGAVKNDELDLKVTRSLVATAKQHDLMVTFHRAFDTLTNPLSALEKLISLEVDRILTAGTPWQSGQSAVDGLNQLNTYLVHSANQIEIVMGGGVTLENAATLWQLIKNHSAKAAVHVHSCVHNENGAINAEAINKLLSKDQAWQRIF</sequence>
<dbReference type="EMBL" id="JAQPZS010000005">
    <property type="protein sequence ID" value="MEJ6495881.1"/>
    <property type="molecule type" value="Genomic_DNA"/>
</dbReference>
<protein>
    <recommendedName>
        <fullName evidence="2">Copper homeostasis protein cutC homolog</fullName>
    </recommendedName>
</protein>
<dbReference type="Proteomes" id="UP001377972">
    <property type="component" value="Unassembled WGS sequence"/>
</dbReference>
<dbReference type="PANTHER" id="PTHR12598">
    <property type="entry name" value="COPPER HOMEOSTASIS PROTEIN CUTC"/>
    <property type="match status" value="1"/>
</dbReference>
<organism evidence="3 4">
    <name type="scientific">Pseudoalteromonas lipolytica</name>
    <dbReference type="NCBI Taxonomy" id="570156"/>
    <lineage>
        <taxon>Bacteria</taxon>
        <taxon>Pseudomonadati</taxon>
        <taxon>Pseudomonadota</taxon>
        <taxon>Gammaproteobacteria</taxon>
        <taxon>Alteromonadales</taxon>
        <taxon>Pseudoalteromonadaceae</taxon>
        <taxon>Pseudoalteromonas</taxon>
    </lineage>
</organism>
<reference evidence="3 4" key="1">
    <citation type="submission" date="2023-01" db="EMBL/GenBank/DDBJ databases">
        <title>Trichodesmium-associated heterotrophic epibiont bacteria.</title>
        <authorList>
            <person name="Cleveland C.S."/>
            <person name="Webb E.A."/>
        </authorList>
    </citation>
    <scope>NUCLEOTIDE SEQUENCE [LARGE SCALE GENOMIC DNA]</scope>
    <source>
        <strain evidence="3 4">USCH2</strain>
    </source>
</reference>
<evidence type="ECO:0000256" key="2">
    <source>
        <dbReference type="ARBA" id="ARBA00019014"/>
    </source>
</evidence>
<name>A0ABU8SS58_9GAMM</name>
<proteinExistence type="inferred from homology"/>
<dbReference type="InterPro" id="IPR005627">
    <property type="entry name" value="CutC-like"/>
</dbReference>
<comment type="similarity">
    <text evidence="1">Belongs to the CutC family.</text>
</comment>
<dbReference type="InterPro" id="IPR036822">
    <property type="entry name" value="CutC-like_dom_sf"/>
</dbReference>